<name>A0A2H1VM12_SPOFR</name>
<gene>
    <name evidence="1" type="ORF">SFRICE_041477</name>
</gene>
<organism evidence="1">
    <name type="scientific">Spodoptera frugiperda</name>
    <name type="common">Fall armyworm</name>
    <dbReference type="NCBI Taxonomy" id="7108"/>
    <lineage>
        <taxon>Eukaryota</taxon>
        <taxon>Metazoa</taxon>
        <taxon>Ecdysozoa</taxon>
        <taxon>Arthropoda</taxon>
        <taxon>Hexapoda</taxon>
        <taxon>Insecta</taxon>
        <taxon>Pterygota</taxon>
        <taxon>Neoptera</taxon>
        <taxon>Endopterygota</taxon>
        <taxon>Lepidoptera</taxon>
        <taxon>Glossata</taxon>
        <taxon>Ditrysia</taxon>
        <taxon>Noctuoidea</taxon>
        <taxon>Noctuidae</taxon>
        <taxon>Amphipyrinae</taxon>
        <taxon>Spodoptera</taxon>
    </lineage>
</organism>
<proteinExistence type="predicted"/>
<sequence length="44" mass="5090">MRRDVDAARLNQTLPVQISDSHDHDKALGTCAMHFQSDQRRLRV</sequence>
<dbReference type="AlphaFoldDB" id="A0A2H1VM12"/>
<accession>A0A2H1VM12</accession>
<evidence type="ECO:0000313" key="1">
    <source>
        <dbReference type="EMBL" id="SOQ41875.1"/>
    </source>
</evidence>
<reference evidence="1" key="1">
    <citation type="submission" date="2016-07" db="EMBL/GenBank/DDBJ databases">
        <authorList>
            <person name="Bretaudeau A."/>
        </authorList>
    </citation>
    <scope>NUCLEOTIDE SEQUENCE</scope>
    <source>
        <strain evidence="1">Rice</strain>
        <tissue evidence="1">Whole body</tissue>
    </source>
</reference>
<protein>
    <submittedName>
        <fullName evidence="1">SFRICE_041477</fullName>
    </submittedName>
</protein>
<dbReference type="EMBL" id="ODYU01003299">
    <property type="protein sequence ID" value="SOQ41875.1"/>
    <property type="molecule type" value="Genomic_DNA"/>
</dbReference>